<gene>
    <name evidence="2" type="ORF">BT96DRAFT_816266</name>
</gene>
<keyword evidence="3" id="KW-1185">Reference proteome</keyword>
<dbReference type="EMBL" id="ML769433">
    <property type="protein sequence ID" value="KAE9402618.1"/>
    <property type="molecule type" value="Genomic_DNA"/>
</dbReference>
<feature type="non-terminal residue" evidence="2">
    <location>
        <position position="204"/>
    </location>
</feature>
<name>A0A6A4HZI8_9AGAR</name>
<dbReference type="Proteomes" id="UP000799118">
    <property type="component" value="Unassembled WGS sequence"/>
</dbReference>
<feature type="coiled-coil region" evidence="1">
    <location>
        <begin position="45"/>
        <end position="79"/>
    </location>
</feature>
<dbReference type="AlphaFoldDB" id="A0A6A4HZI8"/>
<proteinExistence type="predicted"/>
<dbReference type="OrthoDB" id="3365698at2759"/>
<sequence length="204" mass="23476">MSLCSNCNGSLFSSRIQDSPLILERLRWESGPASIPNPEEVILILQKAQREIEDCAKQIKALKSRRQSLREYADHLQALLSPFRKVPDEILQRVFDDCCNMNHFVVDNASKTRSAIRKMPALALSTVCSRWRRNGLAMPSIWSNISLLCREDEVDSDGILYTMDIFLNRGLQHPMTVILELIEGFDDQHPVLTLLIHHIHRWRS</sequence>
<organism evidence="2 3">
    <name type="scientific">Gymnopus androsaceus JB14</name>
    <dbReference type="NCBI Taxonomy" id="1447944"/>
    <lineage>
        <taxon>Eukaryota</taxon>
        <taxon>Fungi</taxon>
        <taxon>Dikarya</taxon>
        <taxon>Basidiomycota</taxon>
        <taxon>Agaricomycotina</taxon>
        <taxon>Agaricomycetes</taxon>
        <taxon>Agaricomycetidae</taxon>
        <taxon>Agaricales</taxon>
        <taxon>Marasmiineae</taxon>
        <taxon>Omphalotaceae</taxon>
        <taxon>Gymnopus</taxon>
    </lineage>
</organism>
<reference evidence="2" key="1">
    <citation type="journal article" date="2019" name="Environ. Microbiol.">
        <title>Fungal ecological strategies reflected in gene transcription - a case study of two litter decomposers.</title>
        <authorList>
            <person name="Barbi F."/>
            <person name="Kohler A."/>
            <person name="Barry K."/>
            <person name="Baskaran P."/>
            <person name="Daum C."/>
            <person name="Fauchery L."/>
            <person name="Ihrmark K."/>
            <person name="Kuo A."/>
            <person name="LaButti K."/>
            <person name="Lipzen A."/>
            <person name="Morin E."/>
            <person name="Grigoriev I.V."/>
            <person name="Henrissat B."/>
            <person name="Lindahl B."/>
            <person name="Martin F."/>
        </authorList>
    </citation>
    <scope>NUCLEOTIDE SEQUENCE</scope>
    <source>
        <strain evidence="2">JB14</strain>
    </source>
</reference>
<protein>
    <submittedName>
        <fullName evidence="2">Uncharacterized protein</fullName>
    </submittedName>
</protein>
<evidence type="ECO:0000313" key="3">
    <source>
        <dbReference type="Proteomes" id="UP000799118"/>
    </source>
</evidence>
<evidence type="ECO:0000313" key="2">
    <source>
        <dbReference type="EMBL" id="KAE9402618.1"/>
    </source>
</evidence>
<accession>A0A6A4HZI8</accession>
<evidence type="ECO:0000256" key="1">
    <source>
        <dbReference type="SAM" id="Coils"/>
    </source>
</evidence>
<keyword evidence="1" id="KW-0175">Coiled coil</keyword>